<gene>
    <name evidence="1" type="ORF">Y5S_01688</name>
</gene>
<protein>
    <recommendedName>
        <fullName evidence="3">Reductase</fullName>
    </recommendedName>
</protein>
<dbReference type="eggNOG" id="COG1633">
    <property type="taxonomic scope" value="Bacteria"/>
</dbReference>
<name>A0A095SLN7_9GAMM</name>
<dbReference type="SUPFAM" id="SSF47240">
    <property type="entry name" value="Ferritin-like"/>
    <property type="match status" value="1"/>
</dbReference>
<accession>A0A095SLN7</accession>
<reference evidence="1 2" key="1">
    <citation type="submission" date="2012-09" db="EMBL/GenBank/DDBJ databases">
        <title>Genome Sequence of alkane-degrading Bacterium Alcanivorax sp. 19-m-6.</title>
        <authorList>
            <person name="Lai Q."/>
            <person name="Shao Z."/>
        </authorList>
    </citation>
    <scope>NUCLEOTIDE SEQUENCE [LARGE SCALE GENOMIC DNA]</scope>
    <source>
        <strain evidence="1 2">19-m-6</strain>
    </source>
</reference>
<dbReference type="STRING" id="1177154.Y5S_01688"/>
<comment type="caution">
    <text evidence="1">The sequence shown here is derived from an EMBL/GenBank/DDBJ whole genome shotgun (WGS) entry which is preliminary data.</text>
</comment>
<proteinExistence type="predicted"/>
<dbReference type="InterPro" id="IPR009078">
    <property type="entry name" value="Ferritin-like_SF"/>
</dbReference>
<keyword evidence="2" id="KW-1185">Reference proteome</keyword>
<dbReference type="OrthoDB" id="4511647at2"/>
<evidence type="ECO:0008006" key="3">
    <source>
        <dbReference type="Google" id="ProtNLM"/>
    </source>
</evidence>
<sequence length="310" mass="35668">MASIDLDKMLEKIKGTQWALSDIDWDAPGAELITEEQWPKLKEFMADLMWIEHVGARAFAALAKKAPTDTLREIYSYFHAEEQRHANAEMALMRRWGMLEGDEIPEPNVNLRIIIEWLDRFADEMPVYVLGTVVPMLEIALDGALCTFLLETVKDPVCHQAFEKINDDESRHLGVGFTVMEMQGRSASYIKMVQMMARVMDPRLILGIASYMPLLNKMRDNVIAMGLPEEKLYKAMQKFERIGGRTEEGRRNPWFQLIKQHGRWVTNRSNKMYHVPVDALVKITGMVPRNALPAVPSWVKELTYEPTTTR</sequence>
<dbReference type="RefSeq" id="WP_035232189.1">
    <property type="nucleotide sequence ID" value="NZ_ARXV01000005.1"/>
</dbReference>
<dbReference type="PATRIC" id="fig|1177154.3.peg.1718"/>
<dbReference type="EMBL" id="ARXV01000005">
    <property type="protein sequence ID" value="KGD65254.1"/>
    <property type="molecule type" value="Genomic_DNA"/>
</dbReference>
<evidence type="ECO:0000313" key="1">
    <source>
        <dbReference type="EMBL" id="KGD65254.1"/>
    </source>
</evidence>
<dbReference type="Proteomes" id="UP000029444">
    <property type="component" value="Unassembled WGS sequence"/>
</dbReference>
<organism evidence="1 2">
    <name type="scientific">Alcanivorax nanhaiticus</name>
    <dbReference type="NCBI Taxonomy" id="1177154"/>
    <lineage>
        <taxon>Bacteria</taxon>
        <taxon>Pseudomonadati</taxon>
        <taxon>Pseudomonadota</taxon>
        <taxon>Gammaproteobacteria</taxon>
        <taxon>Oceanospirillales</taxon>
        <taxon>Alcanivoracaceae</taxon>
        <taxon>Alcanivorax</taxon>
    </lineage>
</organism>
<dbReference type="AlphaFoldDB" id="A0A095SLN7"/>
<evidence type="ECO:0000313" key="2">
    <source>
        <dbReference type="Proteomes" id="UP000029444"/>
    </source>
</evidence>